<evidence type="ECO:0000256" key="1">
    <source>
        <dbReference type="SAM" id="MobiDB-lite"/>
    </source>
</evidence>
<protein>
    <recommendedName>
        <fullName evidence="2">DDE-1 domain-containing protein</fullName>
    </recommendedName>
</protein>
<dbReference type="Pfam" id="PF03184">
    <property type="entry name" value="DDE_1"/>
    <property type="match status" value="1"/>
</dbReference>
<dbReference type="InterPro" id="IPR004875">
    <property type="entry name" value="DDE_SF_endonuclease_dom"/>
</dbReference>
<evidence type="ECO:0000259" key="2">
    <source>
        <dbReference type="Pfam" id="PF03184"/>
    </source>
</evidence>
<dbReference type="PANTHER" id="PTHR19303">
    <property type="entry name" value="TRANSPOSON"/>
    <property type="match status" value="1"/>
</dbReference>
<proteinExistence type="predicted"/>
<dbReference type="InterPro" id="IPR036397">
    <property type="entry name" value="RNaseH_sf"/>
</dbReference>
<keyword evidence="4" id="KW-1185">Reference proteome</keyword>
<sequence>MSSLGKPVRIKFIPSLAFSVARRRCAANRASKPPGKNWPQAFQKRHPELKSRRVKAVDWQRHEKNIYPKITHWFEAIGEVLQDPAVRPENVYNMDETGVMLSMLGSVKVLVGKDDLRDYRGAGVKRTTVTAIECVNADGRSLLPLIIWPASTHRSNWTTYPTPGWHYAHSDNGYNDFKISLEWLIRVFDPQTKDRANGKPRVLICDGFGTHETLEILEFCFENNITLCRLPSHTSHKLQPCDVGPFAPLKAAYRDQVDRLNRGGVDTVGKEHFTSLYSPARERAFTRRNIMAGWKATGLFPFEPGKVLQDLPKPPTQLLVPAAGEVVVPCQPEEAPRTPVTPTTPVTTEALTSLHEMIKCDTLALDERSKQRIERRVQKLATAARVSFAELSLLQDHNRFLSKINGEIRARRSAKSMILGKAKVMTWEALEEARTKRAAKEAAATKKGKRVGKRKEPPAGAEAVGTKAGATQRSEAPTPWRAPVARMVAGDWR</sequence>
<name>W6XVN1_COCC2</name>
<dbReference type="GO" id="GO:0003677">
    <property type="term" value="F:DNA binding"/>
    <property type="evidence" value="ECO:0007669"/>
    <property type="project" value="TreeGrafter"/>
</dbReference>
<evidence type="ECO:0000313" key="3">
    <source>
        <dbReference type="EMBL" id="EUC26824.1"/>
    </source>
</evidence>
<dbReference type="EMBL" id="KI965107">
    <property type="protein sequence ID" value="EUC26824.1"/>
    <property type="molecule type" value="Genomic_DNA"/>
</dbReference>
<feature type="domain" description="DDE-1" evidence="2">
    <location>
        <begin position="126"/>
        <end position="293"/>
    </location>
</feature>
<dbReference type="InterPro" id="IPR050863">
    <property type="entry name" value="CenT-Element_Derived"/>
</dbReference>
<gene>
    <name evidence="3" type="ORF">COCCADRAFT_42221</name>
</gene>
<evidence type="ECO:0000313" key="4">
    <source>
        <dbReference type="Proteomes" id="UP000053841"/>
    </source>
</evidence>
<dbReference type="Gene3D" id="3.30.420.10">
    <property type="entry name" value="Ribonuclease H-like superfamily/Ribonuclease H"/>
    <property type="match status" value="1"/>
</dbReference>
<dbReference type="Proteomes" id="UP000053841">
    <property type="component" value="Unassembled WGS sequence"/>
</dbReference>
<dbReference type="RefSeq" id="XP_007718870.1">
    <property type="nucleotide sequence ID" value="XM_007720680.1"/>
</dbReference>
<feature type="region of interest" description="Disordered" evidence="1">
    <location>
        <begin position="439"/>
        <end position="493"/>
    </location>
</feature>
<reference evidence="3 4" key="1">
    <citation type="journal article" date="2013" name="PLoS Genet.">
        <title>Comparative genome structure, secondary metabolite, and effector coding capacity across Cochliobolus pathogens.</title>
        <authorList>
            <person name="Condon B.J."/>
            <person name="Leng Y."/>
            <person name="Wu D."/>
            <person name="Bushley K.E."/>
            <person name="Ohm R.A."/>
            <person name="Otillar R."/>
            <person name="Martin J."/>
            <person name="Schackwitz W."/>
            <person name="Grimwood J."/>
            <person name="MohdZainudin N."/>
            <person name="Xue C."/>
            <person name="Wang R."/>
            <person name="Manning V.A."/>
            <person name="Dhillon B."/>
            <person name="Tu Z.J."/>
            <person name="Steffenson B.J."/>
            <person name="Salamov A."/>
            <person name="Sun H."/>
            <person name="Lowry S."/>
            <person name="LaButti K."/>
            <person name="Han J."/>
            <person name="Copeland A."/>
            <person name="Lindquist E."/>
            <person name="Barry K."/>
            <person name="Schmutz J."/>
            <person name="Baker S.E."/>
            <person name="Ciuffetti L.M."/>
            <person name="Grigoriev I.V."/>
            <person name="Zhong S."/>
            <person name="Turgeon B.G."/>
        </authorList>
    </citation>
    <scope>NUCLEOTIDE SEQUENCE [LARGE SCALE GENOMIC DNA]</scope>
    <source>
        <strain evidence="3 4">26-R-13</strain>
    </source>
</reference>
<feature type="region of interest" description="Disordered" evidence="1">
    <location>
        <begin position="28"/>
        <end position="47"/>
    </location>
</feature>
<dbReference type="GO" id="GO:0005634">
    <property type="term" value="C:nucleus"/>
    <property type="evidence" value="ECO:0007669"/>
    <property type="project" value="TreeGrafter"/>
</dbReference>
<dbReference type="AlphaFoldDB" id="W6XVN1"/>
<dbReference type="KEGG" id="bze:COCCADRAFT_42221"/>
<dbReference type="PANTHER" id="PTHR19303:SF74">
    <property type="entry name" value="POGO TRANSPOSABLE ELEMENT WITH KRAB DOMAIN"/>
    <property type="match status" value="1"/>
</dbReference>
<dbReference type="eggNOG" id="ENOG502SHQS">
    <property type="taxonomic scope" value="Eukaryota"/>
</dbReference>
<organism evidence="3 4">
    <name type="scientific">Cochliobolus carbonum (strain 26-R-13)</name>
    <name type="common">Maize leaf spot fungus</name>
    <name type="synonym">Bipolaris zeicola</name>
    <dbReference type="NCBI Taxonomy" id="930089"/>
    <lineage>
        <taxon>Eukaryota</taxon>
        <taxon>Fungi</taxon>
        <taxon>Dikarya</taxon>
        <taxon>Ascomycota</taxon>
        <taxon>Pezizomycotina</taxon>
        <taxon>Dothideomycetes</taxon>
        <taxon>Pleosporomycetidae</taxon>
        <taxon>Pleosporales</taxon>
        <taxon>Pleosporineae</taxon>
        <taxon>Pleosporaceae</taxon>
        <taxon>Bipolaris</taxon>
    </lineage>
</organism>
<dbReference type="GeneID" id="19149661"/>
<dbReference type="OrthoDB" id="4357141at2759"/>
<accession>W6XVN1</accession>
<dbReference type="HOGENOM" id="CLU_013929_1_0_1"/>